<evidence type="ECO:0000256" key="2">
    <source>
        <dbReference type="ARBA" id="ARBA00022475"/>
    </source>
</evidence>
<reference evidence="7 8" key="1">
    <citation type="submission" date="2023-02" db="EMBL/GenBank/DDBJ databases">
        <title>Microbacterium betulae sp. nov., isolated from birch wood.</title>
        <authorList>
            <person name="Pasciak M."/>
            <person name="Pawlik K.J."/>
            <person name="Martynowski D."/>
            <person name="Laczmanski L."/>
            <person name="Ciekot J."/>
            <person name="Szponar B."/>
            <person name="Wojcik-Fatla A."/>
            <person name="Mackiewicz B."/>
            <person name="Farian E."/>
            <person name="Cholewa G."/>
            <person name="Cholewa A."/>
            <person name="Dutkiewicz J."/>
        </authorList>
    </citation>
    <scope>NUCLEOTIDE SEQUENCE [LARGE SCALE GENOMIC DNA]</scope>
    <source>
        <strain evidence="7 8">AB</strain>
    </source>
</reference>
<feature type="transmembrane region" description="Helical" evidence="6">
    <location>
        <begin position="373"/>
        <end position="395"/>
    </location>
</feature>
<dbReference type="EMBL" id="CP118157">
    <property type="protein sequence ID" value="WOF22321.1"/>
    <property type="molecule type" value="Genomic_DNA"/>
</dbReference>
<accession>A0AA97I478</accession>
<keyword evidence="3 6" id="KW-0812">Transmembrane</keyword>
<protein>
    <submittedName>
        <fullName evidence="7">Polysaccharide biosynthesis protein</fullName>
    </submittedName>
</protein>
<dbReference type="GO" id="GO:0005886">
    <property type="term" value="C:plasma membrane"/>
    <property type="evidence" value="ECO:0007669"/>
    <property type="project" value="UniProtKB-SubCell"/>
</dbReference>
<evidence type="ECO:0000256" key="5">
    <source>
        <dbReference type="ARBA" id="ARBA00023136"/>
    </source>
</evidence>
<organism evidence="7 8">
    <name type="scientific">Microbacterium betulae</name>
    <dbReference type="NCBI Taxonomy" id="2981139"/>
    <lineage>
        <taxon>Bacteria</taxon>
        <taxon>Bacillati</taxon>
        <taxon>Actinomycetota</taxon>
        <taxon>Actinomycetes</taxon>
        <taxon>Micrococcales</taxon>
        <taxon>Microbacteriaceae</taxon>
        <taxon>Microbacterium</taxon>
    </lineage>
</organism>
<feature type="transmembrane region" description="Helical" evidence="6">
    <location>
        <begin position="280"/>
        <end position="298"/>
    </location>
</feature>
<name>A0AA97I478_9MICO</name>
<keyword evidence="8" id="KW-1185">Reference proteome</keyword>
<evidence type="ECO:0000256" key="6">
    <source>
        <dbReference type="SAM" id="Phobius"/>
    </source>
</evidence>
<feature type="transmembrane region" description="Helical" evidence="6">
    <location>
        <begin position="347"/>
        <end position="367"/>
    </location>
</feature>
<evidence type="ECO:0000256" key="4">
    <source>
        <dbReference type="ARBA" id="ARBA00022989"/>
    </source>
</evidence>
<comment type="subcellular location">
    <subcellularLocation>
        <location evidence="1">Cell membrane</location>
        <topology evidence="1">Multi-pass membrane protein</topology>
    </subcellularLocation>
</comment>
<dbReference type="RefSeq" id="WP_317138793.1">
    <property type="nucleotide sequence ID" value="NZ_CP118157.1"/>
</dbReference>
<gene>
    <name evidence="7" type="ORF">N8K70_13130</name>
</gene>
<feature type="transmembrane region" description="Helical" evidence="6">
    <location>
        <begin position="86"/>
        <end position="103"/>
    </location>
</feature>
<feature type="transmembrane region" description="Helical" evidence="6">
    <location>
        <begin position="46"/>
        <end position="66"/>
    </location>
</feature>
<feature type="transmembrane region" description="Helical" evidence="6">
    <location>
        <begin position="165"/>
        <end position="184"/>
    </location>
</feature>
<dbReference type="Proteomes" id="UP001305498">
    <property type="component" value="Chromosome"/>
</dbReference>
<keyword evidence="4 6" id="KW-1133">Transmembrane helix</keyword>
<evidence type="ECO:0000256" key="1">
    <source>
        <dbReference type="ARBA" id="ARBA00004651"/>
    </source>
</evidence>
<dbReference type="InterPro" id="IPR050833">
    <property type="entry name" value="Poly_Biosynth_Transport"/>
</dbReference>
<dbReference type="AlphaFoldDB" id="A0AA97I478"/>
<feature type="transmembrane region" description="Helical" evidence="6">
    <location>
        <begin position="138"/>
        <end position="159"/>
    </location>
</feature>
<feature type="transmembrane region" description="Helical" evidence="6">
    <location>
        <begin position="318"/>
        <end position="335"/>
    </location>
</feature>
<evidence type="ECO:0000256" key="3">
    <source>
        <dbReference type="ARBA" id="ARBA00022692"/>
    </source>
</evidence>
<dbReference type="KEGG" id="mbet:N8K70_13130"/>
<evidence type="ECO:0000313" key="7">
    <source>
        <dbReference type="EMBL" id="WOF22321.1"/>
    </source>
</evidence>
<evidence type="ECO:0000313" key="8">
    <source>
        <dbReference type="Proteomes" id="UP001305498"/>
    </source>
</evidence>
<dbReference type="PANTHER" id="PTHR30250">
    <property type="entry name" value="PST FAMILY PREDICTED COLANIC ACID TRANSPORTER"/>
    <property type="match status" value="1"/>
</dbReference>
<dbReference type="PANTHER" id="PTHR30250:SF11">
    <property type="entry name" value="O-ANTIGEN TRANSPORTER-RELATED"/>
    <property type="match status" value="1"/>
</dbReference>
<sequence>MPLARRLLSFSTIPAASALIPFLILPILSRAAGAEAWVAIAVGQSVGGFFALAVSLGLNVVGPTLVSVEPEAGRPELFATGTRARLAVAVPGAALAAAVAALLSPGAEAAAAAVMAVAIASGGLSSSWYLIGLGRPLPLILFELVPRAAATALGAAAILLGGDVIWYPSLLLLAVVGGVFAYAATVMKPLELLRSGWRRSAAFARRHLSAAATETVSGAYTALAVSLVSAGTSAAQAASYVSGDKLFRMGQTVVGAQGNALQGWVVEEERAHVLRRARTALLLHGGLGLLGFAAFALLGPWLTSALFGEEVAMERPTAVLFGVAVLCISLTTSIGRHFLVALGRTRAVFVSVVAGAVVGVPTTLALAASSGSVGGATGLAAAEVVVLLVQLAYAVPALRTARKAA</sequence>
<keyword evidence="2" id="KW-1003">Cell membrane</keyword>
<proteinExistence type="predicted"/>
<keyword evidence="5 6" id="KW-0472">Membrane</keyword>
<feature type="transmembrane region" description="Helical" evidence="6">
    <location>
        <begin position="109"/>
        <end position="131"/>
    </location>
</feature>